<dbReference type="InterPro" id="IPR036526">
    <property type="entry name" value="C-N_Hydrolase_sf"/>
</dbReference>
<dbReference type="Proteomes" id="UP000001726">
    <property type="component" value="Chromosome"/>
</dbReference>
<organism evidence="2 3">
    <name type="scientific">Erwinia tasmaniensis (strain DSM 17950 / CFBP 7177 / CIP 109463 / NCPPB 4357 / Et1/99)</name>
    <dbReference type="NCBI Taxonomy" id="465817"/>
    <lineage>
        <taxon>Bacteria</taxon>
        <taxon>Pseudomonadati</taxon>
        <taxon>Pseudomonadota</taxon>
        <taxon>Gammaproteobacteria</taxon>
        <taxon>Enterobacterales</taxon>
        <taxon>Erwiniaceae</taxon>
        <taxon>Erwinia</taxon>
    </lineage>
</organism>
<feature type="domain" description="CN hydrolase" evidence="1">
    <location>
        <begin position="26"/>
        <end position="265"/>
    </location>
</feature>
<accession>B2VCJ7</accession>
<dbReference type="AlphaFoldDB" id="B2VCJ7"/>
<dbReference type="Pfam" id="PF00795">
    <property type="entry name" value="CN_hydrolase"/>
    <property type="match status" value="1"/>
</dbReference>
<dbReference type="EMBL" id="CU468135">
    <property type="protein sequence ID" value="CAO98452.1"/>
    <property type="molecule type" value="Genomic_DNA"/>
</dbReference>
<dbReference type="CDD" id="cd07197">
    <property type="entry name" value="nitrilase"/>
    <property type="match status" value="1"/>
</dbReference>
<dbReference type="PANTHER" id="PTHR23088">
    <property type="entry name" value="NITRILASE-RELATED"/>
    <property type="match status" value="1"/>
</dbReference>
<dbReference type="PANTHER" id="PTHR23088:SF27">
    <property type="entry name" value="DEAMINATED GLUTATHIONE AMIDASE"/>
    <property type="match status" value="1"/>
</dbReference>
<name>B2VCJ7_ERWT9</name>
<keyword evidence="3" id="KW-1185">Reference proteome</keyword>
<evidence type="ECO:0000313" key="2">
    <source>
        <dbReference type="EMBL" id="CAO98452.1"/>
    </source>
</evidence>
<dbReference type="Gene3D" id="3.60.110.10">
    <property type="entry name" value="Carbon-nitrogen hydrolase"/>
    <property type="match status" value="1"/>
</dbReference>
<dbReference type="GO" id="GO:0016787">
    <property type="term" value="F:hydrolase activity"/>
    <property type="evidence" value="ECO:0007669"/>
    <property type="project" value="UniProtKB-KW"/>
</dbReference>
<reference evidence="2 3" key="1">
    <citation type="journal article" date="2008" name="Environ. Microbiol.">
        <title>The genome of Erwinia tasmaniensis strain Et1/99, a non-pathogenic bacterium in the genus Erwinia.</title>
        <authorList>
            <person name="Kube M."/>
            <person name="Migdoll A.M."/>
            <person name="Mueller I."/>
            <person name="Kuhl H."/>
            <person name="Beck A."/>
            <person name="Reinhardt R."/>
            <person name="Geider K."/>
        </authorList>
    </citation>
    <scope>NUCLEOTIDE SEQUENCE [LARGE SCALE GENOMIC DNA]</scope>
    <source>
        <strain evidence="3">DSM 17950 / CFBP 7177 / CIP 109463 / NCPPB 4357 / Et1/99</strain>
    </source>
</reference>
<gene>
    <name evidence="2" type="ordered locus">ETA_34060</name>
</gene>
<evidence type="ECO:0000313" key="3">
    <source>
        <dbReference type="Proteomes" id="UP000001726"/>
    </source>
</evidence>
<dbReference type="PROSITE" id="PS50263">
    <property type="entry name" value="CN_HYDROLASE"/>
    <property type="match status" value="1"/>
</dbReference>
<dbReference type="STRING" id="465817.ETA_34060"/>
<dbReference type="SUPFAM" id="SSF56317">
    <property type="entry name" value="Carbon-nitrogen hydrolase"/>
    <property type="match status" value="1"/>
</dbReference>
<dbReference type="HOGENOM" id="CLU_030130_3_5_6"/>
<proteinExistence type="predicted"/>
<sequence length="299" mass="32374">MPSARAHVSRSQTMCAYRHTWPVNKLKVAVAQAEPVAGDIPANVQQSVSLIERAAEWGAKVILLPEKFLSGYEPALIQADPARYAIGADDQRLKPIAEACRQAGIFAIIGAATCEDTGVCITSLCFNPEGELFARYHKRALFSSEAEFFQPGQQAVAIEVEGWSLGLAICYDSGFAEHARAAALSGCHAYLVSALFSCGNGYHESRIWMPARALDNTLYVLMSNHVGRTGGWQACGGSAVWDPYGKLIAEASAEDTEVIVTELDPAFLRDMRGRESMLSDFAERYFTLADPVSLAQSSS</sequence>
<dbReference type="eggNOG" id="COG0388">
    <property type="taxonomic scope" value="Bacteria"/>
</dbReference>
<keyword evidence="2" id="KW-0378">Hydrolase</keyword>
<protein>
    <submittedName>
        <fullName evidence="2">Hydrolase</fullName>
    </submittedName>
</protein>
<evidence type="ECO:0000259" key="1">
    <source>
        <dbReference type="PROSITE" id="PS50263"/>
    </source>
</evidence>
<dbReference type="KEGG" id="eta:ETA_34060"/>
<dbReference type="InterPro" id="IPR003010">
    <property type="entry name" value="C-N_Hydrolase"/>
</dbReference>